<dbReference type="AlphaFoldDB" id="A0AAC9J2N4"/>
<dbReference type="Proteomes" id="UP000182945">
    <property type="component" value="Chromosome"/>
</dbReference>
<dbReference type="RefSeq" id="WP_019376345.1">
    <property type="nucleotide sequence ID" value="NZ_CP017962.1"/>
</dbReference>
<evidence type="ECO:0000313" key="3">
    <source>
        <dbReference type="Proteomes" id="UP000182945"/>
    </source>
</evidence>
<sequence>MKLWMRKIAVVLVAIMTLGMYVPQMDIHTNAENNKDALSSKGDHLEDFSPKMVEDRPTEATGLSTDSLHIDALKKDVKAQTYTKLGPRISERLDDQFLAVIIKEMETVVETLVTEEDHDFYFGITQQPTEGFGEKIFSVYDLRTNEDIARFDVRRDNRPLEGYWFNFHYHLQEDNFVKHHEIGEIFWDKNTPPKWMA</sequence>
<dbReference type="Proteomes" id="UP000621631">
    <property type="component" value="Unassembled WGS sequence"/>
</dbReference>
<evidence type="ECO:0000313" key="4">
    <source>
        <dbReference type="Proteomes" id="UP000621631"/>
    </source>
</evidence>
<dbReference type="GeneID" id="71516328"/>
<proteinExistence type="predicted"/>
<accession>A0AAC9J2N4</accession>
<organism evidence="1 3">
    <name type="scientific">Virgibacillus halodenitrificans</name>
    <name type="common">Bacillus halodenitrificans</name>
    <dbReference type="NCBI Taxonomy" id="1482"/>
    <lineage>
        <taxon>Bacteria</taxon>
        <taxon>Bacillati</taxon>
        <taxon>Bacillota</taxon>
        <taxon>Bacilli</taxon>
        <taxon>Bacillales</taxon>
        <taxon>Bacillaceae</taxon>
        <taxon>Virgibacillus</taxon>
    </lineage>
</organism>
<keyword evidence="4" id="KW-1185">Reference proteome</keyword>
<dbReference type="Pfam" id="PF14005">
    <property type="entry name" value="YpjP"/>
    <property type="match status" value="1"/>
</dbReference>
<dbReference type="EMBL" id="CP017962">
    <property type="protein sequence ID" value="APC49997.1"/>
    <property type="molecule type" value="Genomic_DNA"/>
</dbReference>
<dbReference type="EMBL" id="JACWEZ010000003">
    <property type="protein sequence ID" value="MBD1222479.1"/>
    <property type="molecule type" value="Genomic_DNA"/>
</dbReference>
<evidence type="ECO:0000313" key="2">
    <source>
        <dbReference type="EMBL" id="MBD1222479.1"/>
    </source>
</evidence>
<protein>
    <submittedName>
        <fullName evidence="2">YpjP family protein</fullName>
    </submittedName>
</protein>
<gene>
    <name evidence="1" type="ORF">BME96_18110</name>
    <name evidence="2" type="ORF">IC602_07650</name>
</gene>
<reference evidence="2 4" key="2">
    <citation type="submission" date="2020-09" db="EMBL/GenBank/DDBJ databases">
        <title>Draft Genome Sequences of Oil-Oxidizing Bacteria Halomonas titanicae, Marinobacter lutaoensis, and Virgibacillus halodenitrificans Isolated from Highly Saline Environments.</title>
        <authorList>
            <person name="Grouzdev D.S."/>
            <person name="Sokolova D.S."/>
            <person name="Semenova E.M."/>
            <person name="Borzenkov I.A."/>
            <person name="Bidzhieva S.K."/>
            <person name="Poltaraus A.B."/>
            <person name="Nazina T.N."/>
        </authorList>
    </citation>
    <scope>NUCLEOTIDE SEQUENCE [LARGE SCALE GENOMIC DNA]</scope>
    <source>
        <strain evidence="2 4">VKM B-3472D</strain>
    </source>
</reference>
<reference evidence="1 3" key="1">
    <citation type="submission" date="2016-11" db="EMBL/GenBank/DDBJ databases">
        <title>Complete genome sequencing of Virgibacillus halodenitrificans PDB-F2.</title>
        <authorList>
            <person name="Sun Z."/>
            <person name="Zhou Y."/>
            <person name="Li H."/>
        </authorList>
    </citation>
    <scope>NUCLEOTIDE SEQUENCE [LARGE SCALE GENOMIC DNA]</scope>
    <source>
        <strain evidence="1 3">PDB-F2</strain>
    </source>
</reference>
<dbReference type="InterPro" id="IPR025616">
    <property type="entry name" value="YpjP"/>
</dbReference>
<dbReference type="KEGG" id="vhl:BME96_18110"/>
<name>A0AAC9J2N4_VIRHA</name>
<evidence type="ECO:0000313" key="1">
    <source>
        <dbReference type="EMBL" id="APC49997.1"/>
    </source>
</evidence>